<dbReference type="Gene3D" id="3.30.200.20">
    <property type="entry name" value="Phosphorylase Kinase, domain 1"/>
    <property type="match status" value="1"/>
</dbReference>
<dbReference type="SUPFAM" id="SSF56112">
    <property type="entry name" value="Protein kinase-like (PK-like)"/>
    <property type="match status" value="1"/>
</dbReference>
<keyword evidence="3 10" id="KW-1133">Transmembrane helix</keyword>
<dbReference type="CDD" id="cd00192">
    <property type="entry name" value="PTKc"/>
    <property type="match status" value="1"/>
</dbReference>
<evidence type="ECO:0000256" key="4">
    <source>
        <dbReference type="ARBA" id="ARBA00023136"/>
    </source>
</evidence>
<dbReference type="Proteomes" id="UP000887458">
    <property type="component" value="Unassembled WGS sequence"/>
</dbReference>
<keyword evidence="6" id="KW-0675">Receptor</keyword>
<dbReference type="InterPro" id="IPR001245">
    <property type="entry name" value="Ser-Thr/Tyr_kinase_cat_dom"/>
</dbReference>
<dbReference type="InterPro" id="IPR000719">
    <property type="entry name" value="Prot_kinase_dom"/>
</dbReference>
<evidence type="ECO:0000256" key="5">
    <source>
        <dbReference type="ARBA" id="ARBA00023157"/>
    </source>
</evidence>
<proteinExistence type="predicted"/>
<keyword evidence="2 10" id="KW-0812">Transmembrane</keyword>
<evidence type="ECO:0000313" key="13">
    <source>
        <dbReference type="EMBL" id="KAH9422596.1"/>
    </source>
</evidence>
<reference evidence="13 14" key="1">
    <citation type="journal article" date="2018" name="J. Allergy Clin. Immunol.">
        <title>High-quality assembly of Dermatophagoides pteronyssinus genome and transcriptome reveals a wide range of novel allergens.</title>
        <authorList>
            <person name="Liu X.Y."/>
            <person name="Yang K.Y."/>
            <person name="Wang M.Q."/>
            <person name="Kwok J.S."/>
            <person name="Zeng X."/>
            <person name="Yang Z."/>
            <person name="Xiao X.J."/>
            <person name="Lau C.P."/>
            <person name="Li Y."/>
            <person name="Huang Z.M."/>
            <person name="Ba J.G."/>
            <person name="Yim A.K."/>
            <person name="Ouyang C.Y."/>
            <person name="Ngai S.M."/>
            <person name="Chan T.F."/>
            <person name="Leung E.L."/>
            <person name="Liu L."/>
            <person name="Liu Z.G."/>
            <person name="Tsui S.K."/>
        </authorList>
    </citation>
    <scope>NUCLEOTIDE SEQUENCE [LARGE SCALE GENOMIC DNA]</scope>
    <source>
        <strain evidence="13">Derp</strain>
    </source>
</reference>
<evidence type="ECO:0000256" key="10">
    <source>
        <dbReference type="SAM" id="Phobius"/>
    </source>
</evidence>
<dbReference type="InterPro" id="IPR007110">
    <property type="entry name" value="Ig-like_dom"/>
</dbReference>
<keyword evidence="14" id="KW-1185">Reference proteome</keyword>
<feature type="transmembrane region" description="Helical" evidence="10">
    <location>
        <begin position="975"/>
        <end position="996"/>
    </location>
</feature>
<dbReference type="PROSITE" id="PS00109">
    <property type="entry name" value="PROTEIN_KINASE_TYR"/>
    <property type="match status" value="1"/>
</dbReference>
<evidence type="ECO:0000259" key="11">
    <source>
        <dbReference type="PROSITE" id="PS50011"/>
    </source>
</evidence>
<evidence type="ECO:0000256" key="7">
    <source>
        <dbReference type="ARBA" id="ARBA00023180"/>
    </source>
</evidence>
<feature type="transmembrane region" description="Helical" evidence="10">
    <location>
        <begin position="539"/>
        <end position="561"/>
    </location>
</feature>
<evidence type="ECO:0000256" key="6">
    <source>
        <dbReference type="ARBA" id="ARBA00023170"/>
    </source>
</evidence>
<reference evidence="13 14" key="2">
    <citation type="journal article" date="2022" name="Mol. Biol. Evol.">
        <title>Comparative Genomics Reveals Insights into the Divergent Evolution of Astigmatic Mites and Household Pest Adaptations.</title>
        <authorList>
            <person name="Xiong Q."/>
            <person name="Wan A.T."/>
            <person name="Liu X."/>
            <person name="Fung C.S."/>
            <person name="Xiao X."/>
            <person name="Malainual N."/>
            <person name="Hou J."/>
            <person name="Wang L."/>
            <person name="Wang M."/>
            <person name="Yang K.Y."/>
            <person name="Cui Y."/>
            <person name="Leung E.L."/>
            <person name="Nong W."/>
            <person name="Shin S.K."/>
            <person name="Au S.W."/>
            <person name="Jeong K.Y."/>
            <person name="Chew F.T."/>
            <person name="Hui J.H."/>
            <person name="Leung T.F."/>
            <person name="Tungtrongchitr A."/>
            <person name="Zhong N."/>
            <person name="Liu Z."/>
            <person name="Tsui S.K."/>
        </authorList>
    </citation>
    <scope>NUCLEOTIDE SEQUENCE [LARGE SCALE GENOMIC DNA]</scope>
    <source>
        <strain evidence="13">Derp</strain>
    </source>
</reference>
<dbReference type="SUPFAM" id="SSF48726">
    <property type="entry name" value="Immunoglobulin"/>
    <property type="match status" value="2"/>
</dbReference>
<dbReference type="Gene3D" id="2.60.40.10">
    <property type="entry name" value="Immunoglobulins"/>
    <property type="match status" value="2"/>
</dbReference>
<dbReference type="InterPro" id="IPR003599">
    <property type="entry name" value="Ig_sub"/>
</dbReference>
<organism evidence="13 14">
    <name type="scientific">Dermatophagoides pteronyssinus</name>
    <name type="common">European house dust mite</name>
    <dbReference type="NCBI Taxonomy" id="6956"/>
    <lineage>
        <taxon>Eukaryota</taxon>
        <taxon>Metazoa</taxon>
        <taxon>Ecdysozoa</taxon>
        <taxon>Arthropoda</taxon>
        <taxon>Chelicerata</taxon>
        <taxon>Arachnida</taxon>
        <taxon>Acari</taxon>
        <taxon>Acariformes</taxon>
        <taxon>Sarcoptiformes</taxon>
        <taxon>Astigmata</taxon>
        <taxon>Psoroptidia</taxon>
        <taxon>Analgoidea</taxon>
        <taxon>Pyroglyphidae</taxon>
        <taxon>Dermatophagoidinae</taxon>
        <taxon>Dermatophagoides</taxon>
    </lineage>
</organism>
<keyword evidence="8" id="KW-0393">Immunoglobulin domain</keyword>
<keyword evidence="5" id="KW-1015">Disulfide bond</keyword>
<dbReference type="InterPro" id="IPR020635">
    <property type="entry name" value="Tyr_kinase_cat_dom"/>
</dbReference>
<dbReference type="PANTHER" id="PTHR24416">
    <property type="entry name" value="TYROSINE-PROTEIN KINASE RECEPTOR"/>
    <property type="match status" value="1"/>
</dbReference>
<dbReference type="PANTHER" id="PTHR24416:SF600">
    <property type="entry name" value="PDGF- AND VEGF-RECEPTOR RELATED, ISOFORM J"/>
    <property type="match status" value="1"/>
</dbReference>
<dbReference type="InterPro" id="IPR050122">
    <property type="entry name" value="RTK"/>
</dbReference>
<dbReference type="Gene3D" id="1.10.510.10">
    <property type="entry name" value="Transferase(Phosphotransferase) domain 1"/>
    <property type="match status" value="1"/>
</dbReference>
<evidence type="ECO:0000256" key="3">
    <source>
        <dbReference type="ARBA" id="ARBA00022989"/>
    </source>
</evidence>
<dbReference type="SMART" id="SM00409">
    <property type="entry name" value="IG"/>
    <property type="match status" value="2"/>
</dbReference>
<dbReference type="InterPro" id="IPR011009">
    <property type="entry name" value="Kinase-like_dom_sf"/>
</dbReference>
<gene>
    <name evidence="13" type="ORF">DERP_003273</name>
</gene>
<accession>A0ABQ8JJ12</accession>
<name>A0ABQ8JJ12_DERPT</name>
<feature type="domain" description="Protein kinase" evidence="11">
    <location>
        <begin position="632"/>
        <end position="1051"/>
    </location>
</feature>
<evidence type="ECO:0000313" key="14">
    <source>
        <dbReference type="Proteomes" id="UP000887458"/>
    </source>
</evidence>
<dbReference type="SMART" id="SM00219">
    <property type="entry name" value="TyrKc"/>
    <property type="match status" value="1"/>
</dbReference>
<keyword evidence="7" id="KW-0325">Glycoprotein</keyword>
<evidence type="ECO:0000256" key="9">
    <source>
        <dbReference type="SAM" id="MobiDB-lite"/>
    </source>
</evidence>
<feature type="domain" description="Ig-like" evidence="12">
    <location>
        <begin position="18"/>
        <end position="127"/>
    </location>
</feature>
<evidence type="ECO:0000256" key="2">
    <source>
        <dbReference type="ARBA" id="ARBA00022692"/>
    </source>
</evidence>
<dbReference type="PIRSF" id="PIRSF000615">
    <property type="entry name" value="TyrPK_CSF1-R"/>
    <property type="match status" value="1"/>
</dbReference>
<dbReference type="PROSITE" id="PS50011">
    <property type="entry name" value="PROTEIN_KINASE_DOM"/>
    <property type="match status" value="1"/>
</dbReference>
<evidence type="ECO:0000259" key="12">
    <source>
        <dbReference type="PROSITE" id="PS50835"/>
    </source>
</evidence>
<sequence>MTINNNNKSSTTNCIKQPKMLINLSIIDNNIINYGETFIDLKVGSNLTLTCISDVIVSEMLNNNNDNDSMTEISWILPEFHPYYDTILPEYIQIEERFFRNQSGKYFESRLNVNGVEINDVGYYTCTYRKYIHLIHDELMAIHSSTNTIYLFVTDYENLFVKSVPVMMAIYGRPGEINCRPTSSLAMIELFSVDGSTRKHYSISYKQIDYEWTNSSLSSFSTSMVIYNSRRGFLLSNITNDHYICRIHLSRFESNHSAINITSDDNIIIHYTNGVDYATKPIINYDNFPYTFIGQSYRLSCLTEKSHSSQIFIKWNFVNQACYEQNLMNINSSSSSSSSLSTMIKISDVETIVQSKGKEKVRQNITFLNVDRRYNNAKIECIITDVSLARKIESFTLKIYDEPLLKIIPLSQPFQIYRCNSEWHYEVDIIAIPDDINLIRLNWYKPNVLNRSINYGDTRIFLSKQYSSKIIDPNNNENMSIFGNPNRMIRASIGIKNLSPSDSGNYLLIVDLMNGLVQQNQSIELKVLDCHISDLDDNYIVYILTIAAIIFIMLLFIFLLVNRIRIEKKAKQELEILSINLLQSNVINNNNNNENNGKSIVKNFDPNIPIHEQIDLIRYDHRWEIQLENIDFDYQTLLGQGAFGKVYKAIAYGLHKNRTLAYNMMINGIDSNDLENDDNENSCATIVAVKMLKNSATMEQLKALSIELKIMNFIGHHINIVNLFGACTSRLIKGELYVIMEYCHYGNLQHFLQTNRDIFIVINYDNDVENNNNNDDEYNNRISFMWNEKFNNNNNNKDDDRISWIAKKFNINNNQPQQQQQQQQQSQQDSNFPWRQSWLEMKSYPNNYLNNNNKNHHNNNNEWKTLSTKDLLSFAYQTAKGMDYLTSKKVIHRDLAARNVLLCRNGIVKICDFGLAHDGGGSDDDDDDDHRERLGKIGQHNRNNDPVEKYQERLPVKWMAIESLLERKFDTKSDVWSFGIFLWELFTLGMAPYTGINFDAKFLNKLQSGYRMKKPRLASQPIYELMLACWSLDPEHRPNFEMLAEFFQHYLDENFIKNYDQISRLYSQINDENVDNDKVINDENETHFYEGLDPASSTNNEYLYMSEQQQQQQQQSKIILDCNYLQMDKYFYNIDEQQQQNF</sequence>
<dbReference type="EMBL" id="NJHN03000036">
    <property type="protein sequence ID" value="KAH9422596.1"/>
    <property type="molecule type" value="Genomic_DNA"/>
</dbReference>
<dbReference type="InterPro" id="IPR008266">
    <property type="entry name" value="Tyr_kinase_AS"/>
</dbReference>
<evidence type="ECO:0008006" key="15">
    <source>
        <dbReference type="Google" id="ProtNLM"/>
    </source>
</evidence>
<evidence type="ECO:0000256" key="1">
    <source>
        <dbReference type="ARBA" id="ARBA00004167"/>
    </source>
</evidence>
<keyword evidence="4 10" id="KW-0472">Membrane</keyword>
<dbReference type="PROSITE" id="PS50835">
    <property type="entry name" value="IG_LIKE"/>
    <property type="match status" value="1"/>
</dbReference>
<protein>
    <recommendedName>
        <fullName evidence="15">Receptor protein-tyrosine kinase</fullName>
    </recommendedName>
</protein>
<comment type="subcellular location">
    <subcellularLocation>
        <location evidence="1">Membrane</location>
        <topology evidence="1">Single-pass membrane protein</topology>
    </subcellularLocation>
</comment>
<dbReference type="InterPro" id="IPR013783">
    <property type="entry name" value="Ig-like_fold"/>
</dbReference>
<comment type="caution">
    <text evidence="13">The sequence shown here is derived from an EMBL/GenBank/DDBJ whole genome shotgun (WGS) entry which is preliminary data.</text>
</comment>
<evidence type="ECO:0000256" key="8">
    <source>
        <dbReference type="ARBA" id="ARBA00023319"/>
    </source>
</evidence>
<feature type="region of interest" description="Disordered" evidence="9">
    <location>
        <begin position="921"/>
        <end position="944"/>
    </location>
</feature>
<dbReference type="Pfam" id="PF07714">
    <property type="entry name" value="PK_Tyr_Ser-Thr"/>
    <property type="match status" value="1"/>
</dbReference>
<dbReference type="InterPro" id="IPR036179">
    <property type="entry name" value="Ig-like_dom_sf"/>
</dbReference>